<dbReference type="EC" id="2.1.1.354" evidence="1"/>
<proteinExistence type="predicted"/>
<evidence type="ECO:0000313" key="2">
    <source>
        <dbReference type="Proteomes" id="UP001320706"/>
    </source>
</evidence>
<dbReference type="Proteomes" id="UP001320706">
    <property type="component" value="Unassembled WGS sequence"/>
</dbReference>
<comment type="caution">
    <text evidence="1">The sequence shown here is derived from an EMBL/GenBank/DDBJ whole genome shotgun (WGS) entry which is preliminary data.</text>
</comment>
<sequence>MSLFGGFAPSKANKVVKVNATVPVKNVAKQTSEILKKQGSKPSPKPSPRVSRAPSQPSPRTSGPGTPQKDRLQPPKRQLKRKASTPPPDFGNDSSSDEASDSSLDASRKRARSSASSVDPNRTIVDTSNKSVEDGGKFPFISSADIIEGEIAKGHRKRFKVAFNKNPNIEPDEIPEIELQYPSDSQRERFLLVRNQENGGYEPFEDIGHTIQSVFKYYIPEDIARKHNDEDTGVVRQVIRAKNNGTLEEYRAAIEAYNTFILTLVKDGTIRRHLSAQHAIHKDWAQRILDQTYARTVSPDVESLRAYQNGTDNVYGELLPLLVSQMLHEVGLRSDQVFVDLGSGVGNVVLQAALEFGCESWGCEMMPNPCRLADLQAKEFPARARLWGLSVGSVHLLKGDFLENREIGEVLKRADVVLVNNQAFGPDLNSKLVDRFLDLKDGTKIVSLKSFKQEGYEIQERNMGDPAHLLRVRSKGQYFSGHVSWTDAGGNYFVAEKDPSMVREFAERLERKNGRARR</sequence>
<accession>A0ACC3SPP4</accession>
<gene>
    <name evidence="1" type="primary">DOT1</name>
    <name evidence="1" type="ORF">M8818_000408</name>
</gene>
<keyword evidence="2" id="KW-1185">Reference proteome</keyword>
<dbReference type="EMBL" id="JAMKPW020000002">
    <property type="protein sequence ID" value="KAK8219992.1"/>
    <property type="molecule type" value="Genomic_DNA"/>
</dbReference>
<keyword evidence="1" id="KW-0489">Methyltransferase</keyword>
<protein>
    <submittedName>
        <fullName evidence="1">Nucleosomal histone H3-Lys79 methylase</fullName>
        <ecNumber evidence="1">2.1.1.354</ecNumber>
    </submittedName>
</protein>
<name>A0ACC3SPP4_9PEZI</name>
<evidence type="ECO:0000313" key="1">
    <source>
        <dbReference type="EMBL" id="KAK8219992.1"/>
    </source>
</evidence>
<keyword evidence="1" id="KW-0808">Transferase</keyword>
<organism evidence="1 2">
    <name type="scientific">Zalaria obscura</name>
    <dbReference type="NCBI Taxonomy" id="2024903"/>
    <lineage>
        <taxon>Eukaryota</taxon>
        <taxon>Fungi</taxon>
        <taxon>Dikarya</taxon>
        <taxon>Ascomycota</taxon>
        <taxon>Pezizomycotina</taxon>
        <taxon>Dothideomycetes</taxon>
        <taxon>Dothideomycetidae</taxon>
        <taxon>Dothideales</taxon>
        <taxon>Zalariaceae</taxon>
        <taxon>Zalaria</taxon>
    </lineage>
</organism>
<reference evidence="1" key="1">
    <citation type="submission" date="2024-02" db="EMBL/GenBank/DDBJ databases">
        <title>Metagenome Assembled Genome of Zalaria obscura JY119.</title>
        <authorList>
            <person name="Vighnesh L."/>
            <person name="Jagadeeshwari U."/>
            <person name="Venkata Ramana C."/>
            <person name="Sasikala C."/>
        </authorList>
    </citation>
    <scope>NUCLEOTIDE SEQUENCE</scope>
    <source>
        <strain evidence="1">JY119</strain>
    </source>
</reference>